<dbReference type="EC" id="2.4.2.22" evidence="5 6"/>
<keyword evidence="3 5" id="KW-0808">Transferase</keyword>
<dbReference type="GO" id="GO:0000310">
    <property type="term" value="F:xanthine phosphoribosyltransferase activity"/>
    <property type="evidence" value="ECO:0007669"/>
    <property type="project" value="UniProtKB-UniRule"/>
</dbReference>
<keyword evidence="4 5" id="KW-0660">Purine salvage</keyword>
<dbReference type="InterPro" id="IPR000836">
    <property type="entry name" value="PRTase_dom"/>
</dbReference>
<protein>
    <recommendedName>
        <fullName evidence="5 6">Xanthine phosphoribosyltransferase</fullName>
        <shortName evidence="5">XPRTase</shortName>
        <ecNumber evidence="5 6">2.4.2.22</ecNumber>
    </recommendedName>
</protein>
<dbReference type="GO" id="GO:0005737">
    <property type="term" value="C:cytoplasm"/>
    <property type="evidence" value="ECO:0007669"/>
    <property type="project" value="UniProtKB-SubCell"/>
</dbReference>
<dbReference type="InterPro" id="IPR029057">
    <property type="entry name" value="PRTase-like"/>
</dbReference>
<keyword evidence="1 5" id="KW-0963">Cytoplasm</keyword>
<dbReference type="GO" id="GO:0006166">
    <property type="term" value="P:purine ribonucleoside salvage"/>
    <property type="evidence" value="ECO:0007669"/>
    <property type="project" value="UniProtKB-KW"/>
</dbReference>
<dbReference type="InterPro" id="IPR050118">
    <property type="entry name" value="Pur/Pyrimidine_PRTase"/>
</dbReference>
<dbReference type="Gene3D" id="3.40.50.2020">
    <property type="match status" value="1"/>
</dbReference>
<dbReference type="HAMAP" id="MF_01184">
    <property type="entry name" value="XPRTase"/>
    <property type="match status" value="1"/>
</dbReference>
<organism evidence="7">
    <name type="scientific">Sporolactobacillus sp. Y61</name>
    <dbReference type="NCBI Taxonomy" id="3160863"/>
    <lineage>
        <taxon>Bacteria</taxon>
        <taxon>Bacillati</taxon>
        <taxon>Bacillota</taxon>
        <taxon>Bacilli</taxon>
        <taxon>Bacillales</taxon>
        <taxon>Sporolactobacillaceae</taxon>
        <taxon>Sporolactobacillus</taxon>
    </lineage>
</organism>
<comment type="function">
    <text evidence="5">Converts the preformed base xanthine, a product of nucleic acid breakdown, to xanthosine 5'-monophosphate (XMP), so it can be reused for RNA or DNA synthesis.</text>
</comment>
<dbReference type="AlphaFoldDB" id="A0AAU8IDB9"/>
<evidence type="ECO:0000256" key="6">
    <source>
        <dbReference type="NCBIfam" id="TIGR01744"/>
    </source>
</evidence>
<comment type="catalytic activity">
    <reaction evidence="5">
        <text>XMP + diphosphate = xanthine + 5-phospho-alpha-D-ribose 1-diphosphate</text>
        <dbReference type="Rhea" id="RHEA:10800"/>
        <dbReference type="ChEBI" id="CHEBI:17712"/>
        <dbReference type="ChEBI" id="CHEBI:33019"/>
        <dbReference type="ChEBI" id="CHEBI:57464"/>
        <dbReference type="ChEBI" id="CHEBI:58017"/>
        <dbReference type="EC" id="2.4.2.22"/>
    </reaction>
</comment>
<dbReference type="SUPFAM" id="SSF53271">
    <property type="entry name" value="PRTase-like"/>
    <property type="match status" value="1"/>
</dbReference>
<evidence type="ECO:0000256" key="4">
    <source>
        <dbReference type="ARBA" id="ARBA00022726"/>
    </source>
</evidence>
<feature type="binding site" evidence="5">
    <location>
        <position position="20"/>
    </location>
    <ligand>
        <name>xanthine</name>
        <dbReference type="ChEBI" id="CHEBI:17712"/>
    </ligand>
</feature>
<dbReference type="PANTHER" id="PTHR43864">
    <property type="entry name" value="HYPOXANTHINE/GUANINE PHOSPHORIBOSYLTRANSFERASE"/>
    <property type="match status" value="1"/>
</dbReference>
<dbReference type="GO" id="GO:0046110">
    <property type="term" value="P:xanthine metabolic process"/>
    <property type="evidence" value="ECO:0007669"/>
    <property type="project" value="UniProtKB-UniRule"/>
</dbReference>
<evidence type="ECO:0000256" key="1">
    <source>
        <dbReference type="ARBA" id="ARBA00022490"/>
    </source>
</evidence>
<dbReference type="GO" id="GO:0032265">
    <property type="term" value="P:XMP salvage"/>
    <property type="evidence" value="ECO:0007669"/>
    <property type="project" value="UniProtKB-UniRule"/>
</dbReference>
<feature type="binding site" evidence="5">
    <location>
        <position position="27"/>
    </location>
    <ligand>
        <name>xanthine</name>
        <dbReference type="ChEBI" id="CHEBI:17712"/>
    </ligand>
</feature>
<sequence length="191" mass="21253">MEELKNRIRKEGKVIDEEILKVDHFLNHQIDPILMCKIGEQFARIFKETEVTKVITLESSGIAPALMTGFIMKLPVIFARKKKPVTANEDMLSTEVYSFTKKVTNTISLEKSLLSPEDQVLIIDDFLANGAASLGLTKLIKTAGAKVAGIGIVIEKSFQEGRRRLEEAGYSVCSLARIASLKENHVSFLDE</sequence>
<evidence type="ECO:0000256" key="2">
    <source>
        <dbReference type="ARBA" id="ARBA00022676"/>
    </source>
</evidence>
<reference evidence="7" key="1">
    <citation type="submission" date="2024-06" db="EMBL/GenBank/DDBJ databases">
        <authorList>
            <person name="Fan A."/>
            <person name="Zhang F.Y."/>
            <person name="Zhang L."/>
        </authorList>
    </citation>
    <scope>NUCLEOTIDE SEQUENCE</scope>
    <source>
        <strain evidence="7">Y61</strain>
    </source>
</reference>
<dbReference type="PANTHER" id="PTHR43864:SF1">
    <property type="entry name" value="XANTHINE PHOSPHORIBOSYLTRANSFERASE"/>
    <property type="match status" value="1"/>
</dbReference>
<name>A0AAU8IDB9_9BACL</name>
<comment type="pathway">
    <text evidence="5">Purine metabolism; XMP biosynthesis via salvage pathway; XMP from xanthine: step 1/1.</text>
</comment>
<dbReference type="CDD" id="cd06223">
    <property type="entry name" value="PRTases_typeI"/>
    <property type="match status" value="1"/>
</dbReference>
<evidence type="ECO:0000313" key="7">
    <source>
        <dbReference type="EMBL" id="XCJ16199.1"/>
    </source>
</evidence>
<comment type="subunit">
    <text evidence="5">Homodimer.</text>
</comment>
<keyword evidence="2 5" id="KW-0328">Glycosyltransferase</keyword>
<evidence type="ECO:0000256" key="5">
    <source>
        <dbReference type="HAMAP-Rule" id="MF_01184"/>
    </source>
</evidence>
<dbReference type="RefSeq" id="WP_353947798.1">
    <property type="nucleotide sequence ID" value="NZ_CP159510.1"/>
</dbReference>
<proteinExistence type="inferred from homology"/>
<feature type="binding site" evidence="5">
    <location>
        <begin position="128"/>
        <end position="132"/>
    </location>
    <ligand>
        <name>5-phospho-alpha-D-ribose 1-diphosphate</name>
        <dbReference type="ChEBI" id="CHEBI:58017"/>
    </ligand>
</feature>
<dbReference type="NCBIfam" id="NF006671">
    <property type="entry name" value="PRK09219.1"/>
    <property type="match status" value="1"/>
</dbReference>
<comment type="subcellular location">
    <subcellularLocation>
        <location evidence="5">Cytoplasm</location>
    </subcellularLocation>
</comment>
<evidence type="ECO:0000256" key="3">
    <source>
        <dbReference type="ARBA" id="ARBA00022679"/>
    </source>
</evidence>
<dbReference type="InterPro" id="IPR010079">
    <property type="entry name" value="Xanthine_PRibTrfase"/>
</dbReference>
<accession>A0AAU8IDB9</accession>
<gene>
    <name evidence="5" type="primary">xpt</name>
    <name evidence="7" type="ORF">ABNN70_10925</name>
</gene>
<dbReference type="EMBL" id="CP159510">
    <property type="protein sequence ID" value="XCJ16199.1"/>
    <property type="molecule type" value="Genomic_DNA"/>
</dbReference>
<dbReference type="NCBIfam" id="TIGR01744">
    <property type="entry name" value="XPRTase"/>
    <property type="match status" value="1"/>
</dbReference>
<comment type="similarity">
    <text evidence="5">Belongs to the purine/pyrimidine phosphoribosyltransferase family. Xpt subfamily.</text>
</comment>
<feature type="binding site" evidence="5">
    <location>
        <position position="156"/>
    </location>
    <ligand>
        <name>xanthine</name>
        <dbReference type="ChEBI" id="CHEBI:17712"/>
    </ligand>
</feature>